<dbReference type="EMBL" id="SGPK01001232">
    <property type="protein sequence ID" value="THG93711.1"/>
    <property type="molecule type" value="Genomic_DNA"/>
</dbReference>
<keyword evidence="2 5" id="KW-0812">Transmembrane</keyword>
<accession>A0A4S4K792</accession>
<dbReference type="Gene3D" id="3.40.50.300">
    <property type="entry name" value="P-loop containing nucleotide triphosphate hydrolases"/>
    <property type="match status" value="1"/>
</dbReference>
<dbReference type="GO" id="GO:0005524">
    <property type="term" value="F:ATP binding"/>
    <property type="evidence" value="ECO:0007669"/>
    <property type="project" value="InterPro"/>
</dbReference>
<keyword evidence="8" id="KW-1185">Reference proteome</keyword>
<evidence type="ECO:0000256" key="3">
    <source>
        <dbReference type="ARBA" id="ARBA00022989"/>
    </source>
</evidence>
<feature type="transmembrane region" description="Helical" evidence="5">
    <location>
        <begin position="397"/>
        <end position="414"/>
    </location>
</feature>
<organism evidence="7 8">
    <name type="scientific">Phellinidium pouzarii</name>
    <dbReference type="NCBI Taxonomy" id="167371"/>
    <lineage>
        <taxon>Eukaryota</taxon>
        <taxon>Fungi</taxon>
        <taxon>Dikarya</taxon>
        <taxon>Basidiomycota</taxon>
        <taxon>Agaricomycotina</taxon>
        <taxon>Agaricomycetes</taxon>
        <taxon>Hymenochaetales</taxon>
        <taxon>Hymenochaetaceae</taxon>
        <taxon>Phellinidium</taxon>
    </lineage>
</organism>
<protein>
    <recommendedName>
        <fullName evidence="6">ABC transporter domain-containing protein</fullName>
    </recommendedName>
</protein>
<dbReference type="PANTHER" id="PTHR24221">
    <property type="entry name" value="ATP-BINDING CASSETTE SUB-FAMILY B"/>
    <property type="match status" value="1"/>
</dbReference>
<dbReference type="PANTHER" id="PTHR24221:SF503">
    <property type="entry name" value="MITOCHONDRIAL POTASSIUM CHANNEL ATP-BINDING SUBUNIT"/>
    <property type="match status" value="1"/>
</dbReference>
<dbReference type="GO" id="GO:0016887">
    <property type="term" value="F:ATP hydrolysis activity"/>
    <property type="evidence" value="ECO:0007669"/>
    <property type="project" value="InterPro"/>
</dbReference>
<dbReference type="InterPro" id="IPR039421">
    <property type="entry name" value="Type_1_exporter"/>
</dbReference>
<evidence type="ECO:0000313" key="8">
    <source>
        <dbReference type="Proteomes" id="UP000308199"/>
    </source>
</evidence>
<feature type="domain" description="ABC transporter" evidence="6">
    <location>
        <begin position="1"/>
        <end position="172"/>
    </location>
</feature>
<dbReference type="GO" id="GO:0016020">
    <property type="term" value="C:membrane"/>
    <property type="evidence" value="ECO:0007669"/>
    <property type="project" value="UniProtKB-SubCell"/>
</dbReference>
<dbReference type="Proteomes" id="UP000308199">
    <property type="component" value="Unassembled WGS sequence"/>
</dbReference>
<feature type="non-terminal residue" evidence="7">
    <location>
        <position position="1"/>
    </location>
</feature>
<evidence type="ECO:0000256" key="5">
    <source>
        <dbReference type="SAM" id="Phobius"/>
    </source>
</evidence>
<dbReference type="Gene3D" id="1.20.1560.10">
    <property type="entry name" value="ABC transporter type 1, transmembrane domain"/>
    <property type="match status" value="1"/>
</dbReference>
<gene>
    <name evidence="7" type="ORF">EW145_g8303</name>
</gene>
<sequence length="603" mass="66126">ADIREFTPSSWRSLIGVVPQDPVLFTGTIASNIAFGNLGATREQIEEAARQANCEFVWGMPHGFDTEIGRLSLSGGQRQRLAIARALLKKPAILAMDEATSSLDAASEYRVNDAIDKILSSRRTTCLIVAHRLSTIARAERIVVLEDGKITESGTYRQLVSRPNSRFRTLMAAQLDTTTADMLVSSNASPESNDGGDDNDSGFDYNPILEMQPAFARSLPVQILLDGVVFALTAVLLVHLLFTAQYHWPLAPVNYVLQLAGVLSLFISLIATICVVLTQAFRDSQQWPYMLTYLAVPVPPTLGNSTSSSNGTSLAMVYEPDVWSTAELAAWYVMDATTSALVQFLTLLYPSYLEARLILGLLAPLAVLSAAMELLPIHQSQTIVDIADTIRNTCNAALSLLFTAALCLWGFLVNRKQAWRTDGGTAAFGAAAIVLALISTALNFLYIPAKDQYTWLPHLIWVVVLWQSFLGWWWWVGGGRGVGEVEELLWREERRDRKRKARAARRSVRREKAQALWRNASESLGFIRKGNAESEAIEMVNVIAPDNSSFSAASTSPPMASSSTTANNTNAGTNGLCARIWLSPPLLAVSHFYHLLRRAHLAA</sequence>
<dbReference type="SUPFAM" id="SSF52540">
    <property type="entry name" value="P-loop containing nucleoside triphosphate hydrolases"/>
    <property type="match status" value="1"/>
</dbReference>
<dbReference type="InterPro" id="IPR017871">
    <property type="entry name" value="ABC_transporter-like_CS"/>
</dbReference>
<feature type="transmembrane region" description="Helical" evidence="5">
    <location>
        <begin position="223"/>
        <end position="243"/>
    </location>
</feature>
<reference evidence="7 8" key="1">
    <citation type="submission" date="2019-02" db="EMBL/GenBank/DDBJ databases">
        <title>Genome sequencing of the rare red list fungi Phellinidium pouzarii.</title>
        <authorList>
            <person name="Buettner E."/>
            <person name="Kellner H."/>
        </authorList>
    </citation>
    <scope>NUCLEOTIDE SEQUENCE [LARGE SCALE GENOMIC DNA]</scope>
    <source>
        <strain evidence="7 8">DSM 108285</strain>
    </source>
</reference>
<dbReference type="InterPro" id="IPR003439">
    <property type="entry name" value="ABC_transporter-like_ATP-bd"/>
</dbReference>
<evidence type="ECO:0000256" key="2">
    <source>
        <dbReference type="ARBA" id="ARBA00022692"/>
    </source>
</evidence>
<dbReference type="InterPro" id="IPR036640">
    <property type="entry name" value="ABC1_TM_sf"/>
</dbReference>
<dbReference type="PROSITE" id="PS50893">
    <property type="entry name" value="ABC_TRANSPORTER_2"/>
    <property type="match status" value="1"/>
</dbReference>
<dbReference type="AlphaFoldDB" id="A0A4S4K792"/>
<keyword evidence="3 5" id="KW-1133">Transmembrane helix</keyword>
<evidence type="ECO:0000313" key="7">
    <source>
        <dbReference type="EMBL" id="THG93711.1"/>
    </source>
</evidence>
<feature type="transmembrane region" description="Helical" evidence="5">
    <location>
        <begin position="426"/>
        <end position="449"/>
    </location>
</feature>
<feature type="transmembrane region" description="Helical" evidence="5">
    <location>
        <begin position="455"/>
        <end position="475"/>
    </location>
</feature>
<dbReference type="PROSITE" id="PS00211">
    <property type="entry name" value="ABC_TRANSPORTER_1"/>
    <property type="match status" value="1"/>
</dbReference>
<evidence type="ECO:0000256" key="1">
    <source>
        <dbReference type="ARBA" id="ARBA00004141"/>
    </source>
</evidence>
<dbReference type="InterPro" id="IPR027417">
    <property type="entry name" value="P-loop_NTPase"/>
</dbReference>
<name>A0A4S4K792_9AGAM</name>
<feature type="transmembrane region" description="Helical" evidence="5">
    <location>
        <begin position="255"/>
        <end position="281"/>
    </location>
</feature>
<comment type="caution">
    <text evidence="7">The sequence shown here is derived from an EMBL/GenBank/DDBJ whole genome shotgun (WGS) entry which is preliminary data.</text>
</comment>
<evidence type="ECO:0000259" key="6">
    <source>
        <dbReference type="PROSITE" id="PS50893"/>
    </source>
</evidence>
<comment type="subcellular location">
    <subcellularLocation>
        <location evidence="1">Membrane</location>
        <topology evidence="1">Multi-pass membrane protein</topology>
    </subcellularLocation>
</comment>
<dbReference type="Pfam" id="PF00005">
    <property type="entry name" value="ABC_tran"/>
    <property type="match status" value="1"/>
</dbReference>
<feature type="non-terminal residue" evidence="7">
    <location>
        <position position="603"/>
    </location>
</feature>
<keyword evidence="4 5" id="KW-0472">Membrane</keyword>
<dbReference type="GO" id="GO:0042626">
    <property type="term" value="F:ATPase-coupled transmembrane transporter activity"/>
    <property type="evidence" value="ECO:0007669"/>
    <property type="project" value="TreeGrafter"/>
</dbReference>
<evidence type="ECO:0000256" key="4">
    <source>
        <dbReference type="ARBA" id="ARBA00023136"/>
    </source>
</evidence>
<proteinExistence type="predicted"/>
<dbReference type="OrthoDB" id="6500128at2759"/>